<dbReference type="InterPro" id="IPR001754">
    <property type="entry name" value="OMPdeCOase_dom"/>
</dbReference>
<dbReference type="EMBL" id="QUSM01000003">
    <property type="protein sequence ID" value="RGD74376.1"/>
    <property type="molecule type" value="Genomic_DNA"/>
</dbReference>
<dbReference type="SUPFAM" id="SSF51366">
    <property type="entry name" value="Ribulose-phoshate binding barrel"/>
    <property type="match status" value="1"/>
</dbReference>
<dbReference type="GO" id="GO:0019647">
    <property type="term" value="P:formaldehyde assimilation via ribulose monophosphate cycle"/>
    <property type="evidence" value="ECO:0007669"/>
    <property type="project" value="UniProtKB-UniPathway"/>
</dbReference>
<dbReference type="EC" id="4.1.2.43" evidence="4"/>
<dbReference type="CDD" id="cd04726">
    <property type="entry name" value="KGPDC_HPS"/>
    <property type="match status" value="1"/>
</dbReference>
<name>A0A3E3DZ67_9FIRM</name>
<organism evidence="8 9">
    <name type="scientific">Anaerofustis stercorihominis</name>
    <dbReference type="NCBI Taxonomy" id="214853"/>
    <lineage>
        <taxon>Bacteria</taxon>
        <taxon>Bacillati</taxon>
        <taxon>Bacillota</taxon>
        <taxon>Clostridia</taxon>
        <taxon>Eubacteriales</taxon>
        <taxon>Eubacteriaceae</taxon>
        <taxon>Anaerofustis</taxon>
    </lineage>
</organism>
<reference evidence="8 9" key="1">
    <citation type="submission" date="2018-08" db="EMBL/GenBank/DDBJ databases">
        <title>A genome reference for cultivated species of the human gut microbiota.</title>
        <authorList>
            <person name="Zou Y."/>
            <person name="Xue W."/>
            <person name="Luo G."/>
        </authorList>
    </citation>
    <scope>NUCLEOTIDE SEQUENCE [LARGE SCALE GENOMIC DNA]</scope>
    <source>
        <strain evidence="8 9">AM25-6</strain>
    </source>
</reference>
<accession>A0A3E3DZ67</accession>
<dbReference type="InterPro" id="IPR011060">
    <property type="entry name" value="RibuloseP-bd_barrel"/>
</dbReference>
<proteinExistence type="inferred from homology"/>
<evidence type="ECO:0000256" key="6">
    <source>
        <dbReference type="ARBA" id="ARBA00023277"/>
    </source>
</evidence>
<dbReference type="UniPathway" id="UPA00294">
    <property type="reaction ID" value="UER00434"/>
</dbReference>
<dbReference type="SMART" id="SM00934">
    <property type="entry name" value="OMPdecase"/>
    <property type="match status" value="1"/>
</dbReference>
<comment type="pathway">
    <text evidence="2">One-carbon metabolism; formaldehyde assimilation via RuMP pathway; D-fructose 6-phosphate from D-ribulose 5-phosphate and formaldehyde: step 1/2.</text>
</comment>
<dbReference type="AlphaFoldDB" id="A0A3E3DZ67"/>
<dbReference type="GO" id="GO:0006207">
    <property type="term" value="P:'de novo' pyrimidine nucleobase biosynthetic process"/>
    <property type="evidence" value="ECO:0007669"/>
    <property type="project" value="InterPro"/>
</dbReference>
<dbReference type="PANTHER" id="PTHR35039">
    <property type="entry name" value="3-KETO-L-GULONATE-6-PHOSPHATE DECARBOXYLASE SGBH-RELATED"/>
    <property type="match status" value="1"/>
</dbReference>
<feature type="domain" description="Orotidine 5'-phosphate decarboxylase" evidence="7">
    <location>
        <begin position="3"/>
        <end position="204"/>
    </location>
</feature>
<evidence type="ECO:0000259" key="7">
    <source>
        <dbReference type="SMART" id="SM00934"/>
    </source>
</evidence>
<comment type="catalytic activity">
    <reaction evidence="1">
        <text>D-ribulose 5-phosphate + formaldehyde = D-arabino-hex-3-ulose 6-phosphate</text>
        <dbReference type="Rhea" id="RHEA:25201"/>
        <dbReference type="ChEBI" id="CHEBI:16842"/>
        <dbReference type="ChEBI" id="CHEBI:58121"/>
        <dbReference type="ChEBI" id="CHEBI:58542"/>
        <dbReference type="EC" id="4.1.2.43"/>
    </reaction>
</comment>
<keyword evidence="5 8" id="KW-0456">Lyase</keyword>
<dbReference type="PANTHER" id="PTHR35039:SF3">
    <property type="entry name" value="3-KETO-L-GULONATE-6-PHOSPHATE DECARBOXYLASE SGBH-RELATED"/>
    <property type="match status" value="1"/>
</dbReference>
<dbReference type="GO" id="GO:0019854">
    <property type="term" value="P:L-ascorbic acid catabolic process"/>
    <property type="evidence" value="ECO:0007669"/>
    <property type="project" value="TreeGrafter"/>
</dbReference>
<evidence type="ECO:0000313" key="8">
    <source>
        <dbReference type="EMBL" id="RGD74376.1"/>
    </source>
</evidence>
<dbReference type="InterPro" id="IPR013785">
    <property type="entry name" value="Aldolase_TIM"/>
</dbReference>
<comment type="caution">
    <text evidence="8">The sequence shown here is derived from an EMBL/GenBank/DDBJ whole genome shotgun (WGS) entry which is preliminary data.</text>
</comment>
<dbReference type="NCBIfam" id="TIGR03128">
    <property type="entry name" value="RuMP_HxlA"/>
    <property type="match status" value="1"/>
</dbReference>
<evidence type="ECO:0000313" key="9">
    <source>
        <dbReference type="Proteomes" id="UP000261212"/>
    </source>
</evidence>
<comment type="similarity">
    <text evidence="3">Belongs to the HPS/KGPDC family. HPS subfamily.</text>
</comment>
<gene>
    <name evidence="8" type="primary">hxlA</name>
    <name evidence="8" type="ORF">DW687_06315</name>
</gene>
<dbReference type="InterPro" id="IPR041710">
    <property type="entry name" value="HPS/KGPDC"/>
</dbReference>
<evidence type="ECO:0000256" key="3">
    <source>
        <dbReference type="ARBA" id="ARBA00006350"/>
    </source>
</evidence>
<dbReference type="InterPro" id="IPR017553">
    <property type="entry name" value="3-hexulose-6-phosphate_synth"/>
</dbReference>
<dbReference type="FunFam" id="3.20.20.70:FF:000022">
    <property type="entry name" value="3-keto-L-gulonate-6-phosphate decarboxylase UlaD"/>
    <property type="match status" value="1"/>
</dbReference>
<evidence type="ECO:0000256" key="4">
    <source>
        <dbReference type="ARBA" id="ARBA00012890"/>
    </source>
</evidence>
<protein>
    <recommendedName>
        <fullName evidence="4">3-hexulose-6-phosphate synthase</fullName>
        <ecNumber evidence="4">4.1.2.43</ecNumber>
    </recommendedName>
</protein>
<evidence type="ECO:0000256" key="1">
    <source>
        <dbReference type="ARBA" id="ARBA00000718"/>
    </source>
</evidence>
<dbReference type="GO" id="GO:0004590">
    <property type="term" value="F:orotidine-5'-phosphate decarboxylase activity"/>
    <property type="evidence" value="ECO:0007669"/>
    <property type="project" value="InterPro"/>
</dbReference>
<evidence type="ECO:0000256" key="2">
    <source>
        <dbReference type="ARBA" id="ARBA00005014"/>
    </source>
</evidence>
<dbReference type="Gene3D" id="3.20.20.70">
    <property type="entry name" value="Aldolase class I"/>
    <property type="match status" value="1"/>
</dbReference>
<dbReference type="Pfam" id="PF00215">
    <property type="entry name" value="OMPdecase"/>
    <property type="match status" value="1"/>
</dbReference>
<sequence>MKQLQIAFDTKSLDECIKIGKECEEYLDIIELGTPLVYKYGAEGITKFKEAFPDKKILADFKIMDAGEFETKIALDAGADIVTVLAAADNQTIEDSLKAVKEAGKELLVDLICVHDFEERVSYLEKIGVDYICVHTGSDTQKLGANPLKDLITVKKLVKNTKVSVAGGVKVDTVKSISDENPDVIIVGGGLYNAENPAETAKKMVDIIK</sequence>
<dbReference type="GO" id="GO:0043801">
    <property type="term" value="F:hexulose-6-phosphate synthase activity"/>
    <property type="evidence" value="ECO:0007669"/>
    <property type="project" value="UniProtKB-EC"/>
</dbReference>
<dbReference type="GO" id="GO:0033982">
    <property type="term" value="F:3-dehydro-L-gulonate-6-phosphate decarboxylase activity"/>
    <property type="evidence" value="ECO:0007669"/>
    <property type="project" value="TreeGrafter"/>
</dbReference>
<dbReference type="Proteomes" id="UP000261212">
    <property type="component" value="Unassembled WGS sequence"/>
</dbReference>
<dbReference type="RefSeq" id="WP_007049245.1">
    <property type="nucleotide sequence ID" value="NZ_CABKNJ010000005.1"/>
</dbReference>
<keyword evidence="6" id="KW-0119">Carbohydrate metabolism</keyword>
<evidence type="ECO:0000256" key="5">
    <source>
        <dbReference type="ARBA" id="ARBA00023239"/>
    </source>
</evidence>
<dbReference type="GeneID" id="97999682"/>